<evidence type="ECO:0000313" key="8">
    <source>
        <dbReference type="EMBL" id="AKM09966.1"/>
    </source>
</evidence>
<dbReference type="OrthoDB" id="9768393at2"/>
<keyword evidence="9" id="KW-1185">Reference proteome</keyword>
<dbReference type="GO" id="GO:0003755">
    <property type="term" value="F:peptidyl-prolyl cis-trans isomerase activity"/>
    <property type="evidence" value="ECO:0007669"/>
    <property type="project" value="InterPro"/>
</dbReference>
<dbReference type="RefSeq" id="WP_047820646.1">
    <property type="nucleotide sequence ID" value="NZ_CP011770.1"/>
</dbReference>
<reference evidence="8 9" key="1">
    <citation type="submission" date="2015-06" db="EMBL/GenBank/DDBJ databases">
        <authorList>
            <person name="Zeng Y."/>
            <person name="Huang Y."/>
        </authorList>
    </citation>
    <scope>NUCLEOTIDE SEQUENCE [LARGE SCALE GENOMIC DNA]</scope>
    <source>
        <strain evidence="8 9">PQ-2</strain>
    </source>
</reference>
<dbReference type="Pfam" id="PF13145">
    <property type="entry name" value="Rotamase_2"/>
    <property type="match status" value="1"/>
</dbReference>
<dbReference type="InterPro" id="IPR052029">
    <property type="entry name" value="PpiD_chaperone"/>
</dbReference>
<evidence type="ECO:0000313" key="9">
    <source>
        <dbReference type="Proteomes" id="UP000035287"/>
    </source>
</evidence>
<dbReference type="InterPro" id="IPR000297">
    <property type="entry name" value="PPIase_PpiC"/>
</dbReference>
<keyword evidence="5" id="KW-0472">Membrane</keyword>
<keyword evidence="6" id="KW-0143">Chaperone</keyword>
<dbReference type="SUPFAM" id="SSF109998">
    <property type="entry name" value="Triger factor/SurA peptide-binding domain-like"/>
    <property type="match status" value="1"/>
</dbReference>
<name>A0A0G3XH53_9SPHN</name>
<dbReference type="GO" id="GO:0005886">
    <property type="term" value="C:plasma membrane"/>
    <property type="evidence" value="ECO:0007669"/>
    <property type="project" value="UniProtKB-SubCell"/>
</dbReference>
<gene>
    <name evidence="8" type="ORF">AB433_08230</name>
</gene>
<accession>A0A0G3XH53</accession>
<keyword evidence="3" id="KW-0812">Transmembrane</keyword>
<evidence type="ECO:0000256" key="2">
    <source>
        <dbReference type="ARBA" id="ARBA00022475"/>
    </source>
</evidence>
<evidence type="ECO:0000256" key="5">
    <source>
        <dbReference type="ARBA" id="ARBA00023136"/>
    </source>
</evidence>
<dbReference type="PATRIC" id="fig|1348774.3.peg.1724"/>
<evidence type="ECO:0000256" key="4">
    <source>
        <dbReference type="ARBA" id="ARBA00022989"/>
    </source>
</evidence>
<organism evidence="8 9">
    <name type="scientific">Croceicoccus naphthovorans</name>
    <dbReference type="NCBI Taxonomy" id="1348774"/>
    <lineage>
        <taxon>Bacteria</taxon>
        <taxon>Pseudomonadati</taxon>
        <taxon>Pseudomonadota</taxon>
        <taxon>Alphaproteobacteria</taxon>
        <taxon>Sphingomonadales</taxon>
        <taxon>Erythrobacteraceae</taxon>
        <taxon>Croceicoccus</taxon>
    </lineage>
</organism>
<dbReference type="InterPro" id="IPR027304">
    <property type="entry name" value="Trigger_fact/SurA_dom_sf"/>
</dbReference>
<dbReference type="Pfam" id="PF13624">
    <property type="entry name" value="SurA_N_3"/>
    <property type="match status" value="1"/>
</dbReference>
<proteinExistence type="inferred from homology"/>
<dbReference type="EMBL" id="CP011770">
    <property type="protein sequence ID" value="AKM09966.1"/>
    <property type="molecule type" value="Genomic_DNA"/>
</dbReference>
<dbReference type="KEGG" id="cna:AB433_08230"/>
<protein>
    <submittedName>
        <fullName evidence="8">Uncharacterized protein</fullName>
    </submittedName>
</protein>
<evidence type="ECO:0000256" key="6">
    <source>
        <dbReference type="ARBA" id="ARBA00023186"/>
    </source>
</evidence>
<dbReference type="AlphaFoldDB" id="A0A0G3XH53"/>
<dbReference type="PANTHER" id="PTHR47529">
    <property type="entry name" value="PEPTIDYL-PROLYL CIS-TRANS ISOMERASE D"/>
    <property type="match status" value="1"/>
</dbReference>
<comment type="subcellular location">
    <subcellularLocation>
        <location evidence="1">Cell membrane</location>
        <topology evidence="1">Single-pass type II membrane protein</topology>
    </subcellularLocation>
</comment>
<sequence length="642" mass="68275">MIQTFRKIFQSPLGLVLTLGFVGLIALAFASADITGSSFGGIAGGEKVSTVGDQRISTSTYRETLNGAFERARQENPTLTMAEFLDGGAAEGVLDQMEERLAIYAFALDNGVRIGDSLVGSEIKDIPAFQGPDGKFSQEAYIAALQQRGISEKLLREDLEQGLSARMMLLPAQIGSRMPEKLAMQYARLLNETRKGSVAFIPSAAYAADVQVTDAKLQSYLSANRARFSLPERRTVRYAVLDDAVLGDMAATDAEIAARYEQDRDQYRGKEGRTLTQLVLPTEAAANAVLAEVSNPSQLGAVAQAKGLSTAIVEAEDRADLASKTSAAVTQATYDAANGAIAGPVRGPLGWYLMRVDAVNVSGDRSLDQVRGEIATKVTEEKRRAALAERASDIESQLNGGANISEVAKSFGGEVRTTDPLLADGQPFGNGTAPDATVQRVVPAVYAMSEGSDPQIAVAADGQSYIVFAPGKITPSAPPPFAELKPTLERVYRLEQGSKQAEAAANKMLAAVKKGTAPAKALADVGKPTPPLDPISLSRQQLMSSGQQVPPALALMFTMAKGSTKKLEAPRNMGWFIIDLDEIETPDIKADDPLVLATRRQLGPVTGGELGEQLTRAIRDDMGVTRNETAIKAVTDQLTGNR</sequence>
<keyword evidence="2" id="KW-1003">Cell membrane</keyword>
<dbReference type="STRING" id="1348774.AB433_08230"/>
<evidence type="ECO:0000256" key="7">
    <source>
        <dbReference type="ARBA" id="ARBA00038408"/>
    </source>
</evidence>
<dbReference type="PANTHER" id="PTHR47529:SF1">
    <property type="entry name" value="PERIPLASMIC CHAPERONE PPID"/>
    <property type="match status" value="1"/>
</dbReference>
<evidence type="ECO:0000256" key="1">
    <source>
        <dbReference type="ARBA" id="ARBA00004401"/>
    </source>
</evidence>
<evidence type="ECO:0000256" key="3">
    <source>
        <dbReference type="ARBA" id="ARBA00022692"/>
    </source>
</evidence>
<keyword evidence="4" id="KW-1133">Transmembrane helix</keyword>
<dbReference type="Proteomes" id="UP000035287">
    <property type="component" value="Chromosome"/>
</dbReference>
<comment type="similarity">
    <text evidence="7">Belongs to the PpiD chaperone family.</text>
</comment>